<gene>
    <name evidence="3" type="ORF">NIES23_30950</name>
</gene>
<evidence type="ECO:0000313" key="3">
    <source>
        <dbReference type="EMBL" id="BAY70291.1"/>
    </source>
</evidence>
<dbReference type="Pfam" id="PF05685">
    <property type="entry name" value="Uma2"/>
    <property type="match status" value="1"/>
</dbReference>
<accession>A0A1Z4KMR0</accession>
<evidence type="ECO:0000313" key="4">
    <source>
        <dbReference type="Proteomes" id="UP000217507"/>
    </source>
</evidence>
<dbReference type="InterPro" id="IPR008538">
    <property type="entry name" value="Uma2"/>
</dbReference>
<proteinExistence type="predicted"/>
<dbReference type="SUPFAM" id="SSF52980">
    <property type="entry name" value="Restriction endonuclease-like"/>
    <property type="match status" value="1"/>
</dbReference>
<dbReference type="PANTHER" id="PTHR33352:SF3">
    <property type="entry name" value="SLR1612 PROTEIN"/>
    <property type="match status" value="1"/>
</dbReference>
<dbReference type="Gene3D" id="3.90.1570.10">
    <property type="entry name" value="tt1808, chain A"/>
    <property type="match status" value="1"/>
</dbReference>
<sequence length="229" mass="27135">MSVTEEFVTPEDVIFPPGDLYSDEPPLESYLHLQQLILLLKCLEWWWQDRNDFFAAGNLTIYYSPTQRKSEYFRGPDFFVVLGTERRPRKSWVVWQEEGRYPNVIVEILSDSTATTDRGLKKQIYQDTFRTPEYFWFDPDTLEFAGFVLMAGKYQPIEANPQGWLWSQQLELYLGVNQQNLRFYTDEGELVPTPEETAQQEKQRADQEKERSDRLRAKLRELNIDPDTI</sequence>
<dbReference type="AlphaFoldDB" id="A0A1Z4KMR0"/>
<protein>
    <recommendedName>
        <fullName evidence="2">Putative restriction endonuclease domain-containing protein</fullName>
    </recommendedName>
</protein>
<dbReference type="Proteomes" id="UP000217507">
    <property type="component" value="Chromosome"/>
</dbReference>
<feature type="region of interest" description="Disordered" evidence="1">
    <location>
        <begin position="187"/>
        <end position="217"/>
    </location>
</feature>
<dbReference type="CDD" id="cd06260">
    <property type="entry name" value="DUF820-like"/>
    <property type="match status" value="1"/>
</dbReference>
<feature type="compositionally biased region" description="Basic and acidic residues" evidence="1">
    <location>
        <begin position="199"/>
        <end position="217"/>
    </location>
</feature>
<feature type="domain" description="Putative restriction endonuclease" evidence="2">
    <location>
        <begin position="18"/>
        <end position="175"/>
    </location>
</feature>
<dbReference type="InterPro" id="IPR011335">
    <property type="entry name" value="Restrct_endonuc-II-like"/>
</dbReference>
<evidence type="ECO:0000259" key="2">
    <source>
        <dbReference type="Pfam" id="PF05685"/>
    </source>
</evidence>
<name>A0A1Z4KMR0_ANAVA</name>
<dbReference type="InterPro" id="IPR012296">
    <property type="entry name" value="Nuclease_put_TT1808"/>
</dbReference>
<reference evidence="3 4" key="1">
    <citation type="submission" date="2017-06" db="EMBL/GenBank/DDBJ databases">
        <title>Genome sequencing of cyanobaciteial culture collection at National Institute for Environmental Studies (NIES).</title>
        <authorList>
            <person name="Hirose Y."/>
            <person name="Shimura Y."/>
            <person name="Fujisawa T."/>
            <person name="Nakamura Y."/>
            <person name="Kawachi M."/>
        </authorList>
    </citation>
    <scope>NUCLEOTIDE SEQUENCE [LARGE SCALE GENOMIC DNA]</scope>
    <source>
        <strain evidence="3 4">NIES-23</strain>
    </source>
</reference>
<organism evidence="3 4">
    <name type="scientific">Trichormus variabilis NIES-23</name>
    <dbReference type="NCBI Taxonomy" id="1973479"/>
    <lineage>
        <taxon>Bacteria</taxon>
        <taxon>Bacillati</taxon>
        <taxon>Cyanobacteriota</taxon>
        <taxon>Cyanophyceae</taxon>
        <taxon>Nostocales</taxon>
        <taxon>Nostocaceae</taxon>
        <taxon>Trichormus</taxon>
    </lineage>
</organism>
<dbReference type="EMBL" id="AP018216">
    <property type="protein sequence ID" value="BAY70291.1"/>
    <property type="molecule type" value="Genomic_DNA"/>
</dbReference>
<evidence type="ECO:0000256" key="1">
    <source>
        <dbReference type="SAM" id="MobiDB-lite"/>
    </source>
</evidence>
<dbReference type="PANTHER" id="PTHR33352">
    <property type="entry name" value="SLR1095 PROTEIN"/>
    <property type="match status" value="1"/>
</dbReference>